<feature type="region of interest" description="Disordered" evidence="1">
    <location>
        <begin position="1"/>
        <end position="44"/>
    </location>
</feature>
<organism evidence="2 3">
    <name type="scientific">Oedothorax gibbosus</name>
    <dbReference type="NCBI Taxonomy" id="931172"/>
    <lineage>
        <taxon>Eukaryota</taxon>
        <taxon>Metazoa</taxon>
        <taxon>Ecdysozoa</taxon>
        <taxon>Arthropoda</taxon>
        <taxon>Chelicerata</taxon>
        <taxon>Arachnida</taxon>
        <taxon>Araneae</taxon>
        <taxon>Araneomorphae</taxon>
        <taxon>Entelegynae</taxon>
        <taxon>Araneoidea</taxon>
        <taxon>Linyphiidae</taxon>
        <taxon>Erigoninae</taxon>
        <taxon>Oedothorax</taxon>
    </lineage>
</organism>
<feature type="compositionally biased region" description="Low complexity" evidence="1">
    <location>
        <begin position="23"/>
        <end position="44"/>
    </location>
</feature>
<evidence type="ECO:0000256" key="1">
    <source>
        <dbReference type="SAM" id="MobiDB-lite"/>
    </source>
</evidence>
<accession>A0AAV6TDP6</accession>
<name>A0AAV6TDP6_9ARAC</name>
<feature type="compositionally biased region" description="Basic and acidic residues" evidence="1">
    <location>
        <begin position="1"/>
        <end position="20"/>
    </location>
</feature>
<feature type="non-terminal residue" evidence="2">
    <location>
        <position position="1"/>
    </location>
</feature>
<gene>
    <name evidence="2" type="ORF">JTE90_029017</name>
</gene>
<evidence type="ECO:0000313" key="3">
    <source>
        <dbReference type="Proteomes" id="UP000827092"/>
    </source>
</evidence>
<protein>
    <submittedName>
        <fullName evidence="2">Uncharacterized protein</fullName>
    </submittedName>
</protein>
<proteinExistence type="predicted"/>
<comment type="caution">
    <text evidence="2">The sequence shown here is derived from an EMBL/GenBank/DDBJ whole genome shotgun (WGS) entry which is preliminary data.</text>
</comment>
<keyword evidence="3" id="KW-1185">Reference proteome</keyword>
<dbReference type="EMBL" id="JAFNEN010006998">
    <property type="protein sequence ID" value="KAG8155712.1"/>
    <property type="molecule type" value="Genomic_DNA"/>
</dbReference>
<reference evidence="2 3" key="1">
    <citation type="journal article" date="2022" name="Nat. Ecol. Evol.">
        <title>A masculinizing supergene underlies an exaggerated male reproductive morph in a spider.</title>
        <authorList>
            <person name="Hendrickx F."/>
            <person name="De Corte Z."/>
            <person name="Sonet G."/>
            <person name="Van Belleghem S.M."/>
            <person name="Kostlbacher S."/>
            <person name="Vangestel C."/>
        </authorList>
    </citation>
    <scope>NUCLEOTIDE SEQUENCE [LARGE SCALE GENOMIC DNA]</scope>
    <source>
        <strain evidence="2">W744_W776</strain>
    </source>
</reference>
<sequence>EEEPSQERRAPLEENPRPPFRESFFSASTCSTSTGSAGPSLTII</sequence>
<dbReference type="Proteomes" id="UP000827092">
    <property type="component" value="Unassembled WGS sequence"/>
</dbReference>
<evidence type="ECO:0000313" key="2">
    <source>
        <dbReference type="EMBL" id="KAG8155712.1"/>
    </source>
</evidence>
<dbReference type="AlphaFoldDB" id="A0AAV6TDP6"/>